<dbReference type="PANTHER" id="PTHR46629">
    <property type="entry name" value="OS01G0917900 PROTEIN"/>
    <property type="match status" value="1"/>
</dbReference>
<feature type="region of interest" description="Disordered" evidence="2">
    <location>
        <begin position="250"/>
        <end position="269"/>
    </location>
</feature>
<sequence>MSCIEGFRRRFTLSDQMSILDTSLNLRDLLRVRDDHHQENSSTSINGGGGGRNSLAGLTLGAVLGCEDINVLNNGSSDESNHNHSHNQFQLPQPPIRTPSRTLLDIIKDEESGTSYRGLSLEEDNSNSNKQQKSWKSFKDRLLLRKAAAAAGLSSSSSNPIVVSDDDCGGMVGEYSSSPINSGIRRRSSFSVVSPTTTSIVSPTVVTALVQNDSGEQQGNTVSPTLASASSEPVVIMRLAAALAAEREEQRQQSVLSSSSSSSPADAQLQENSIAATTSTVFQVAEVEDDQQGRASSQTQTPNQNENQTQTPNQNENQTQTPIQNENQTQTPIQNENQRGVVASATNENQPLRVSLMALLEETVDYNRQDLMDIEDEEGYDQDQAIVVDKVLHSDKEKGSAGMTIEEYKCCVCMVRPKGAAFIPCGHTFCRLCSRKLWVNRGNCPLCNSFILEILDIF</sequence>
<feature type="compositionally biased region" description="Low complexity" evidence="2">
    <location>
        <begin position="298"/>
        <end position="320"/>
    </location>
</feature>
<dbReference type="InterPro" id="IPR001841">
    <property type="entry name" value="Znf_RING"/>
</dbReference>
<dbReference type="PROSITE" id="PS50089">
    <property type="entry name" value="ZF_RING_2"/>
    <property type="match status" value="1"/>
</dbReference>
<feature type="domain" description="RING-type" evidence="3">
    <location>
        <begin position="410"/>
        <end position="448"/>
    </location>
</feature>
<evidence type="ECO:0000256" key="2">
    <source>
        <dbReference type="SAM" id="MobiDB-lite"/>
    </source>
</evidence>
<comment type="caution">
    <text evidence="4">The sequence shown here is derived from an EMBL/GenBank/DDBJ whole genome shotgun (WGS) entry which is preliminary data.</text>
</comment>
<dbReference type="CDD" id="cd16449">
    <property type="entry name" value="RING-HC"/>
    <property type="match status" value="1"/>
</dbReference>
<dbReference type="Proteomes" id="UP001202328">
    <property type="component" value="Unassembled WGS sequence"/>
</dbReference>
<dbReference type="EMBL" id="JAJJMB010008071">
    <property type="protein sequence ID" value="KAI3925952.1"/>
    <property type="molecule type" value="Genomic_DNA"/>
</dbReference>
<feature type="region of interest" description="Disordered" evidence="2">
    <location>
        <begin position="288"/>
        <end position="320"/>
    </location>
</feature>
<name>A0AAD4SVL0_9MAGN</name>
<evidence type="ECO:0000256" key="1">
    <source>
        <dbReference type="PROSITE-ProRule" id="PRU00175"/>
    </source>
</evidence>
<dbReference type="SMART" id="SM00184">
    <property type="entry name" value="RING"/>
    <property type="match status" value="1"/>
</dbReference>
<proteinExistence type="predicted"/>
<dbReference type="InterPro" id="IPR013083">
    <property type="entry name" value="Znf_RING/FYVE/PHD"/>
</dbReference>
<keyword evidence="1" id="KW-0862">Zinc</keyword>
<keyword evidence="1" id="KW-0479">Metal-binding</keyword>
<keyword evidence="5" id="KW-1185">Reference proteome</keyword>
<dbReference type="AlphaFoldDB" id="A0AAD4SVL0"/>
<gene>
    <name evidence="4" type="ORF">MKW98_028088</name>
</gene>
<organism evidence="4 5">
    <name type="scientific">Papaver atlanticum</name>
    <dbReference type="NCBI Taxonomy" id="357466"/>
    <lineage>
        <taxon>Eukaryota</taxon>
        <taxon>Viridiplantae</taxon>
        <taxon>Streptophyta</taxon>
        <taxon>Embryophyta</taxon>
        <taxon>Tracheophyta</taxon>
        <taxon>Spermatophyta</taxon>
        <taxon>Magnoliopsida</taxon>
        <taxon>Ranunculales</taxon>
        <taxon>Papaveraceae</taxon>
        <taxon>Papaveroideae</taxon>
        <taxon>Papaver</taxon>
    </lineage>
</organism>
<dbReference type="SUPFAM" id="SSF57850">
    <property type="entry name" value="RING/U-box"/>
    <property type="match status" value="1"/>
</dbReference>
<dbReference type="Gene3D" id="3.30.40.10">
    <property type="entry name" value="Zinc/RING finger domain, C3HC4 (zinc finger)"/>
    <property type="match status" value="1"/>
</dbReference>
<reference evidence="4" key="1">
    <citation type="submission" date="2022-04" db="EMBL/GenBank/DDBJ databases">
        <title>A functionally conserved STORR gene fusion in Papaver species that diverged 16.8 million years ago.</title>
        <authorList>
            <person name="Catania T."/>
        </authorList>
    </citation>
    <scope>NUCLEOTIDE SEQUENCE</scope>
    <source>
        <strain evidence="4">S-188037</strain>
    </source>
</reference>
<accession>A0AAD4SVL0</accession>
<feature type="region of interest" description="Disordered" evidence="2">
    <location>
        <begin position="75"/>
        <end position="98"/>
    </location>
</feature>
<evidence type="ECO:0000313" key="5">
    <source>
        <dbReference type="Proteomes" id="UP001202328"/>
    </source>
</evidence>
<dbReference type="Pfam" id="PF13920">
    <property type="entry name" value="zf-C3HC4_3"/>
    <property type="match status" value="1"/>
</dbReference>
<keyword evidence="1" id="KW-0863">Zinc-finger</keyword>
<dbReference type="GO" id="GO:0008270">
    <property type="term" value="F:zinc ion binding"/>
    <property type="evidence" value="ECO:0007669"/>
    <property type="project" value="UniProtKB-KW"/>
</dbReference>
<evidence type="ECO:0000259" key="3">
    <source>
        <dbReference type="PROSITE" id="PS50089"/>
    </source>
</evidence>
<protein>
    <recommendedName>
        <fullName evidence="3">RING-type domain-containing protein</fullName>
    </recommendedName>
</protein>
<evidence type="ECO:0000313" key="4">
    <source>
        <dbReference type="EMBL" id="KAI3925952.1"/>
    </source>
</evidence>